<evidence type="ECO:0000256" key="1">
    <source>
        <dbReference type="SAM" id="MobiDB-lite"/>
    </source>
</evidence>
<evidence type="ECO:0000313" key="2">
    <source>
        <dbReference type="EMBL" id="CAB1129375.1"/>
    </source>
</evidence>
<dbReference type="AlphaFoldDB" id="A0A6F8ZHB2"/>
<accession>A0A6F8ZHB2</accession>
<dbReference type="Proteomes" id="UP000503399">
    <property type="component" value="Chromosome"/>
</dbReference>
<gene>
    <name evidence="2" type="ORF">R50_1878</name>
</gene>
<feature type="region of interest" description="Disordered" evidence="1">
    <location>
        <begin position="13"/>
        <end position="37"/>
    </location>
</feature>
<name>A0A6F8ZHB2_9FIRM</name>
<proteinExistence type="predicted"/>
<dbReference type="EMBL" id="LR778114">
    <property type="protein sequence ID" value="CAB1129375.1"/>
    <property type="molecule type" value="Genomic_DNA"/>
</dbReference>
<organism evidence="2 3">
    <name type="scientific">Candidatus Hydrogenisulfobacillus filiaventi</name>
    <dbReference type="NCBI Taxonomy" id="2707344"/>
    <lineage>
        <taxon>Bacteria</taxon>
        <taxon>Bacillati</taxon>
        <taxon>Bacillota</taxon>
        <taxon>Clostridia</taxon>
        <taxon>Eubacteriales</taxon>
        <taxon>Clostridiales Family XVII. Incertae Sedis</taxon>
        <taxon>Candidatus Hydrogenisulfobacillus</taxon>
    </lineage>
</organism>
<keyword evidence="3" id="KW-1185">Reference proteome</keyword>
<dbReference type="KEGG" id="hfv:R50_1878"/>
<protein>
    <submittedName>
        <fullName evidence="2">PlsC domain-containing protein</fullName>
    </submittedName>
</protein>
<sequence length="478" mass="51488">MATRLLHEEAPGLAVSRQAAPAREAGTPPTAVPGSGPARAPLLLPGLVWAGSRATPHGSGLALAAGGVLLAGLRRREPQWRPDLLLLRLAVAAGLTAYARTAHRVVMLGHFHRQTHPTLVVSNHSHDLDGMVIMPYLYLHGPLSRVPRAVASQRLFEPGFLASRSPAWLAALVRGWNLDRILRALGALPVEDYPRRRPLASYAAEIRTRHGNLPLAAVLAPGWREQVPPGARLTALWGPRLFRLGQSPLPLSALADPYRQEIRQATRPRIEAQLAAAADALAAGDTVYLTPEGEFSDDGYLRRFREALRRLQPLAAEVVLAASAYDPFRPGRLTLYVHLCRLEAGRDLRTALAAARPVTFSQLLGAAWAGDEPLSPDIVRRRLEALRAALPPAAVLAPGLDRLLGPGLERMLAALTARGILRPGPDGLRPGRRHDPRFANVPDLFTYQAAFLAETLDALGAGLPARPGPARRAAARRG</sequence>
<evidence type="ECO:0000313" key="3">
    <source>
        <dbReference type="Proteomes" id="UP000503399"/>
    </source>
</evidence>
<reference evidence="2 3" key="1">
    <citation type="submission" date="2020-02" db="EMBL/GenBank/DDBJ databases">
        <authorList>
            <person name="Hogendoorn C."/>
        </authorList>
    </citation>
    <scope>NUCLEOTIDE SEQUENCE [LARGE SCALE GENOMIC DNA]</scope>
    <source>
        <strain evidence="2">R501</strain>
    </source>
</reference>